<evidence type="ECO:0000256" key="4">
    <source>
        <dbReference type="ARBA" id="ARBA00023014"/>
    </source>
</evidence>
<evidence type="ECO:0000256" key="3">
    <source>
        <dbReference type="ARBA" id="ARBA00023004"/>
    </source>
</evidence>
<evidence type="ECO:0000256" key="1">
    <source>
        <dbReference type="ARBA" id="ARBA00022714"/>
    </source>
</evidence>
<evidence type="ECO:0000313" key="6">
    <source>
        <dbReference type="EMBL" id="MCW0482569.1"/>
    </source>
</evidence>
<evidence type="ECO:0000313" key="7">
    <source>
        <dbReference type="Proteomes" id="UP001163821"/>
    </source>
</evidence>
<gene>
    <name evidence="6" type="ORF">N2K84_07515</name>
</gene>
<dbReference type="Proteomes" id="UP001163821">
    <property type="component" value="Unassembled WGS sequence"/>
</dbReference>
<dbReference type="GO" id="GO:0046872">
    <property type="term" value="F:metal ion binding"/>
    <property type="evidence" value="ECO:0007669"/>
    <property type="project" value="UniProtKB-KW"/>
</dbReference>
<accession>A0AA42C6I8</accession>
<dbReference type="SUPFAM" id="SSF50022">
    <property type="entry name" value="ISP domain"/>
    <property type="match status" value="1"/>
</dbReference>
<feature type="domain" description="Rieske" evidence="5">
    <location>
        <begin position="42"/>
        <end position="141"/>
    </location>
</feature>
<comment type="caution">
    <text evidence="6">The sequence shown here is derived from an EMBL/GenBank/DDBJ whole genome shotgun (WGS) entry which is preliminary data.</text>
</comment>
<keyword evidence="7" id="KW-1185">Reference proteome</keyword>
<keyword evidence="2" id="KW-0479">Metal-binding</keyword>
<dbReference type="EMBL" id="JAPAAF010000007">
    <property type="protein sequence ID" value="MCW0482569.1"/>
    <property type="molecule type" value="Genomic_DNA"/>
</dbReference>
<reference evidence="6" key="1">
    <citation type="submission" date="2022-10" db="EMBL/GenBank/DDBJ databases">
        <title>Gaoshiqiia sediminis gen. nov., sp. nov., isolated from coastal sediment.</title>
        <authorList>
            <person name="Yu W.X."/>
            <person name="Mu D.S."/>
            <person name="Du J.Z."/>
            <person name="Liang Y.Q."/>
        </authorList>
    </citation>
    <scope>NUCLEOTIDE SEQUENCE</scope>
    <source>
        <strain evidence="6">A06</strain>
    </source>
</reference>
<name>A0AA42C6I8_9BACT</name>
<evidence type="ECO:0000259" key="5">
    <source>
        <dbReference type="PROSITE" id="PS51296"/>
    </source>
</evidence>
<dbReference type="RefSeq" id="WP_282591174.1">
    <property type="nucleotide sequence ID" value="NZ_JAPAAF010000007.1"/>
</dbReference>
<dbReference type="Gene3D" id="2.102.10.10">
    <property type="entry name" value="Rieske [2Fe-2S] iron-sulphur domain"/>
    <property type="match status" value="1"/>
</dbReference>
<dbReference type="InterPro" id="IPR036922">
    <property type="entry name" value="Rieske_2Fe-2S_sf"/>
</dbReference>
<dbReference type="GO" id="GO:0051537">
    <property type="term" value="F:2 iron, 2 sulfur cluster binding"/>
    <property type="evidence" value="ECO:0007669"/>
    <property type="project" value="UniProtKB-KW"/>
</dbReference>
<keyword evidence="4" id="KW-0411">Iron-sulfur</keyword>
<keyword evidence="1" id="KW-0001">2Fe-2S</keyword>
<dbReference type="InterPro" id="IPR017941">
    <property type="entry name" value="Rieske_2Fe-2S"/>
</dbReference>
<dbReference type="PROSITE" id="PS51257">
    <property type="entry name" value="PROKAR_LIPOPROTEIN"/>
    <property type="match status" value="1"/>
</dbReference>
<evidence type="ECO:0000256" key="2">
    <source>
        <dbReference type="ARBA" id="ARBA00022723"/>
    </source>
</evidence>
<organism evidence="6 7">
    <name type="scientific">Gaoshiqia sediminis</name>
    <dbReference type="NCBI Taxonomy" id="2986998"/>
    <lineage>
        <taxon>Bacteria</taxon>
        <taxon>Pseudomonadati</taxon>
        <taxon>Bacteroidota</taxon>
        <taxon>Bacteroidia</taxon>
        <taxon>Marinilabiliales</taxon>
        <taxon>Prolixibacteraceae</taxon>
        <taxon>Gaoshiqia</taxon>
    </lineage>
</organism>
<sequence length="143" mass="15657">MNGLKQLSLRFSFILLFVLSLGYSCKDEYNSSIPYVYVNFQVNLVNYNDLTVPGNAVFFSGGYGGIVVLYNGISYYAFDAACPYEVDPACRITVDGGIGTCPCCGTQYNLWDGGYTLSGTGPGTQSLKQYQVSYSANRLYITN</sequence>
<proteinExistence type="predicted"/>
<dbReference type="AlphaFoldDB" id="A0AA42C6I8"/>
<keyword evidence="3" id="KW-0408">Iron</keyword>
<protein>
    <recommendedName>
        <fullName evidence="5">Rieske domain-containing protein</fullName>
    </recommendedName>
</protein>
<dbReference type="PROSITE" id="PS51296">
    <property type="entry name" value="RIESKE"/>
    <property type="match status" value="1"/>
</dbReference>